<dbReference type="Gene3D" id="1.10.8.10">
    <property type="entry name" value="DNA helicase RuvA subunit, C-terminal domain"/>
    <property type="match status" value="1"/>
</dbReference>
<comment type="caution">
    <text evidence="9">The sequence shown here is derived from an EMBL/GenBank/DDBJ whole genome shotgun (WGS) entry which is preliminary data.</text>
</comment>
<evidence type="ECO:0000259" key="7">
    <source>
        <dbReference type="Pfam" id="PF05175"/>
    </source>
</evidence>
<evidence type="ECO:0000256" key="4">
    <source>
        <dbReference type="ARBA" id="ARBA00048391"/>
    </source>
</evidence>
<dbReference type="PANTHER" id="PTHR18895:SF74">
    <property type="entry name" value="MTRF1L RELEASE FACTOR GLUTAMINE METHYLTRANSFERASE"/>
    <property type="match status" value="1"/>
</dbReference>
<dbReference type="NCBIfam" id="TIGR00536">
    <property type="entry name" value="hemK_fam"/>
    <property type="match status" value="1"/>
</dbReference>
<sequence length="311" mass="32941">MQTVSAALVHAQGLGLDRLDAQLLLGRALQQSRAWLISHDDAPLPAAVAAALLAQFEQRAAGMPLAYIVGEKEFHGLLLKVTPATLVPRPDTETLIDWALEILRARPAQSQPPRLIDLGTGSGAIALALKASHPAAEVHALDFSAAALAVAQENARRLSLPLQFHLGDWWQPLAGQRFELIVSNPPYIAGEDPHLPALRHEPLSALTPGGDGLRDLLTLIEGAPEHLHAGGWLLLEHGYDQAEAVTAALRQRGFAEVGFRRDLGQQARVSGGRWAPHPGAKACDPPDPRSNEPGSTGSATGATGPHPAVAR</sequence>
<comment type="similarity">
    <text evidence="5">Belongs to the protein N5-glutamine methyltransferase family. PrmC subfamily.</text>
</comment>
<dbReference type="PANTHER" id="PTHR18895">
    <property type="entry name" value="HEMK METHYLTRANSFERASE"/>
    <property type="match status" value="1"/>
</dbReference>
<feature type="binding site" evidence="5">
    <location>
        <position position="184"/>
    </location>
    <ligand>
        <name>S-adenosyl-L-methionine</name>
        <dbReference type="ChEBI" id="CHEBI:59789"/>
    </ligand>
</feature>
<feature type="binding site" evidence="5">
    <location>
        <begin position="184"/>
        <end position="187"/>
    </location>
    <ligand>
        <name>substrate</name>
    </ligand>
</feature>
<dbReference type="InterPro" id="IPR007848">
    <property type="entry name" value="Small_mtfrase_dom"/>
</dbReference>
<dbReference type="EC" id="2.1.1.297" evidence="5"/>
<dbReference type="InterPro" id="IPR004556">
    <property type="entry name" value="HemK-like"/>
</dbReference>
<reference evidence="9 10" key="1">
    <citation type="submission" date="2020-08" db="EMBL/GenBank/DDBJ databases">
        <title>Functional genomics of gut bacteria from endangered species of beetles.</title>
        <authorList>
            <person name="Carlos-Shanley C."/>
        </authorList>
    </citation>
    <scope>NUCLEOTIDE SEQUENCE [LARGE SCALE GENOMIC DNA]</scope>
    <source>
        <strain evidence="9 10">S00239</strain>
    </source>
</reference>
<evidence type="ECO:0000259" key="8">
    <source>
        <dbReference type="Pfam" id="PF17827"/>
    </source>
</evidence>
<comment type="function">
    <text evidence="5">Methylates the class 1 translation termination release factors RF1/PrfA and RF2/PrfB on the glutamine residue of the universally conserved GGQ motif.</text>
</comment>
<dbReference type="EMBL" id="JACHLP010000008">
    <property type="protein sequence ID" value="MBB4845315.1"/>
    <property type="molecule type" value="Genomic_DNA"/>
</dbReference>
<feature type="domain" description="Release factor glutamine methyltransferase N-terminal" evidence="8">
    <location>
        <begin position="11"/>
        <end position="70"/>
    </location>
</feature>
<feature type="compositionally biased region" description="Low complexity" evidence="6">
    <location>
        <begin position="293"/>
        <end position="311"/>
    </location>
</feature>
<dbReference type="InterPro" id="IPR050320">
    <property type="entry name" value="N5-glutamine_MTase"/>
</dbReference>
<evidence type="ECO:0000256" key="1">
    <source>
        <dbReference type="ARBA" id="ARBA00022603"/>
    </source>
</evidence>
<evidence type="ECO:0000256" key="6">
    <source>
        <dbReference type="SAM" id="MobiDB-lite"/>
    </source>
</evidence>
<dbReference type="Pfam" id="PF17827">
    <property type="entry name" value="PrmC_N"/>
    <property type="match status" value="1"/>
</dbReference>
<dbReference type="GO" id="GO:0102559">
    <property type="term" value="F:peptide chain release factor N(5)-glutamine methyltransferase activity"/>
    <property type="evidence" value="ECO:0007669"/>
    <property type="project" value="UniProtKB-EC"/>
</dbReference>
<dbReference type="InterPro" id="IPR040758">
    <property type="entry name" value="PrmC_N"/>
</dbReference>
<dbReference type="GO" id="GO:0003676">
    <property type="term" value="F:nucleic acid binding"/>
    <property type="evidence" value="ECO:0007669"/>
    <property type="project" value="InterPro"/>
</dbReference>
<dbReference type="InterPro" id="IPR002052">
    <property type="entry name" value="DNA_methylase_N6_adenine_CS"/>
</dbReference>
<evidence type="ECO:0000313" key="10">
    <source>
        <dbReference type="Proteomes" id="UP000562027"/>
    </source>
</evidence>
<keyword evidence="2 5" id="KW-0808">Transferase</keyword>
<feature type="binding site" evidence="5">
    <location>
        <position position="142"/>
    </location>
    <ligand>
        <name>S-adenosyl-L-methionine</name>
        <dbReference type="ChEBI" id="CHEBI:59789"/>
    </ligand>
</feature>
<dbReference type="Pfam" id="PF05175">
    <property type="entry name" value="MTS"/>
    <property type="match status" value="1"/>
</dbReference>
<dbReference type="NCBIfam" id="TIGR03534">
    <property type="entry name" value="RF_mod_PrmC"/>
    <property type="match status" value="1"/>
</dbReference>
<gene>
    <name evidence="5" type="primary">prmC</name>
    <name evidence="9" type="ORF">HNP55_003862</name>
</gene>
<evidence type="ECO:0000256" key="3">
    <source>
        <dbReference type="ARBA" id="ARBA00022691"/>
    </source>
</evidence>
<dbReference type="AlphaFoldDB" id="A0A840LEA9"/>
<feature type="binding site" evidence="5">
    <location>
        <begin position="119"/>
        <end position="123"/>
    </location>
    <ligand>
        <name>S-adenosyl-L-methionine</name>
        <dbReference type="ChEBI" id="CHEBI:59789"/>
    </ligand>
</feature>
<keyword evidence="1 5" id="KW-0489">Methyltransferase</keyword>
<dbReference type="SUPFAM" id="SSF53335">
    <property type="entry name" value="S-adenosyl-L-methionine-dependent methyltransferases"/>
    <property type="match status" value="1"/>
</dbReference>
<dbReference type="GO" id="GO:0032259">
    <property type="term" value="P:methylation"/>
    <property type="evidence" value="ECO:0007669"/>
    <property type="project" value="UniProtKB-KW"/>
</dbReference>
<dbReference type="FunFam" id="3.40.50.150:FF:000053">
    <property type="entry name" value="Release factor glutamine methyltransferase"/>
    <property type="match status" value="1"/>
</dbReference>
<dbReference type="RefSeq" id="WP_246448538.1">
    <property type="nucleotide sequence ID" value="NZ_JACHLP010000008.1"/>
</dbReference>
<dbReference type="CDD" id="cd02440">
    <property type="entry name" value="AdoMet_MTases"/>
    <property type="match status" value="1"/>
</dbReference>
<name>A0A840LEA9_9BURK</name>
<feature type="binding site" evidence="5">
    <location>
        <position position="169"/>
    </location>
    <ligand>
        <name>S-adenosyl-L-methionine</name>
        <dbReference type="ChEBI" id="CHEBI:59789"/>
    </ligand>
</feature>
<evidence type="ECO:0000256" key="5">
    <source>
        <dbReference type="HAMAP-Rule" id="MF_02126"/>
    </source>
</evidence>
<dbReference type="HAMAP" id="MF_02126">
    <property type="entry name" value="RF_methyltr_PrmC"/>
    <property type="match status" value="1"/>
</dbReference>
<dbReference type="Gene3D" id="3.40.50.150">
    <property type="entry name" value="Vaccinia Virus protein VP39"/>
    <property type="match status" value="1"/>
</dbReference>
<dbReference type="InterPro" id="IPR019874">
    <property type="entry name" value="RF_methyltr_PrmC"/>
</dbReference>
<dbReference type="PROSITE" id="PS00092">
    <property type="entry name" value="N6_MTASE"/>
    <property type="match status" value="1"/>
</dbReference>
<keyword evidence="10" id="KW-1185">Reference proteome</keyword>
<accession>A0A840LEA9</accession>
<keyword evidence="3 5" id="KW-0949">S-adenosyl-L-methionine</keyword>
<dbReference type="InterPro" id="IPR029063">
    <property type="entry name" value="SAM-dependent_MTases_sf"/>
</dbReference>
<evidence type="ECO:0000256" key="2">
    <source>
        <dbReference type="ARBA" id="ARBA00022679"/>
    </source>
</evidence>
<protein>
    <recommendedName>
        <fullName evidence="5">Release factor glutamine methyltransferase</fullName>
        <shortName evidence="5">RF MTase</shortName>
        <ecNumber evidence="5">2.1.1.297</ecNumber>
    </recommendedName>
    <alternativeName>
        <fullName evidence="5">N5-glutamine methyltransferase PrmC</fullName>
    </alternativeName>
    <alternativeName>
        <fullName evidence="5">Protein-(glutamine-N5) MTase PrmC</fullName>
    </alternativeName>
    <alternativeName>
        <fullName evidence="5">Protein-glutamine N-methyltransferase PrmC</fullName>
    </alternativeName>
</protein>
<dbReference type="Proteomes" id="UP000562027">
    <property type="component" value="Unassembled WGS sequence"/>
</dbReference>
<proteinExistence type="inferred from homology"/>
<feature type="domain" description="Methyltransferase small" evidence="7">
    <location>
        <begin position="111"/>
        <end position="194"/>
    </location>
</feature>
<feature type="region of interest" description="Disordered" evidence="6">
    <location>
        <begin position="268"/>
        <end position="311"/>
    </location>
</feature>
<organism evidence="9 10">
    <name type="scientific">Roseateles oligotrophus</name>
    <dbReference type="NCBI Taxonomy" id="1769250"/>
    <lineage>
        <taxon>Bacteria</taxon>
        <taxon>Pseudomonadati</taxon>
        <taxon>Pseudomonadota</taxon>
        <taxon>Betaproteobacteria</taxon>
        <taxon>Burkholderiales</taxon>
        <taxon>Sphaerotilaceae</taxon>
        <taxon>Roseateles</taxon>
    </lineage>
</organism>
<comment type="catalytic activity">
    <reaction evidence="4 5">
        <text>L-glutaminyl-[peptide chain release factor] + S-adenosyl-L-methionine = N(5)-methyl-L-glutaminyl-[peptide chain release factor] + S-adenosyl-L-homocysteine + H(+)</text>
        <dbReference type="Rhea" id="RHEA:42896"/>
        <dbReference type="Rhea" id="RHEA-COMP:10271"/>
        <dbReference type="Rhea" id="RHEA-COMP:10272"/>
        <dbReference type="ChEBI" id="CHEBI:15378"/>
        <dbReference type="ChEBI" id="CHEBI:30011"/>
        <dbReference type="ChEBI" id="CHEBI:57856"/>
        <dbReference type="ChEBI" id="CHEBI:59789"/>
        <dbReference type="ChEBI" id="CHEBI:61891"/>
        <dbReference type="EC" id="2.1.1.297"/>
    </reaction>
</comment>
<evidence type="ECO:0000313" key="9">
    <source>
        <dbReference type="EMBL" id="MBB4845315.1"/>
    </source>
</evidence>